<dbReference type="PANTHER" id="PTHR11081:SF32">
    <property type="entry name" value="POST-TRANSCRIPTIONAL REGULATOR MKT1"/>
    <property type="match status" value="1"/>
</dbReference>
<dbReference type="Pfam" id="PF12246">
    <property type="entry name" value="MKT1_C"/>
    <property type="match status" value="1"/>
</dbReference>
<evidence type="ECO:0000256" key="1">
    <source>
        <dbReference type="ARBA" id="ARBA00022845"/>
    </source>
</evidence>
<evidence type="ECO:0000313" key="5">
    <source>
        <dbReference type="EMBL" id="KAL3423403.1"/>
    </source>
</evidence>
<accession>A0ABR4PJA4</accession>
<evidence type="ECO:0000259" key="3">
    <source>
        <dbReference type="Pfam" id="PF12246"/>
    </source>
</evidence>
<dbReference type="InterPro" id="IPR022039">
    <property type="entry name" value="MKT1_C"/>
</dbReference>
<dbReference type="InterPro" id="IPR029060">
    <property type="entry name" value="PIN-like_dom_sf"/>
</dbReference>
<dbReference type="InterPro" id="IPR022040">
    <property type="entry name" value="MKT1_N"/>
</dbReference>
<comment type="similarity">
    <text evidence="2">Belongs to the XPG/RAD2 endonuclease family.</text>
</comment>
<evidence type="ECO:0000256" key="2">
    <source>
        <dbReference type="ARBA" id="ARBA00024023"/>
    </source>
</evidence>
<keyword evidence="1" id="KW-0810">Translation regulation</keyword>
<evidence type="ECO:0000313" key="6">
    <source>
        <dbReference type="Proteomes" id="UP001629113"/>
    </source>
</evidence>
<name>A0ABR4PJA4_9HELO</name>
<dbReference type="Proteomes" id="UP001629113">
    <property type="component" value="Unassembled WGS sequence"/>
</dbReference>
<dbReference type="Pfam" id="PF12247">
    <property type="entry name" value="MKT1_N"/>
    <property type="match status" value="1"/>
</dbReference>
<gene>
    <name evidence="5" type="ORF">PVAG01_05150</name>
</gene>
<keyword evidence="6" id="KW-1185">Reference proteome</keyword>
<dbReference type="InterPro" id="IPR037314">
    <property type="entry name" value="MKT1_H3TH"/>
</dbReference>
<protein>
    <submittedName>
        <fullName evidence="5">XPG domain-containing protein</fullName>
    </submittedName>
</protein>
<organism evidence="5 6">
    <name type="scientific">Phlyctema vagabunda</name>
    <dbReference type="NCBI Taxonomy" id="108571"/>
    <lineage>
        <taxon>Eukaryota</taxon>
        <taxon>Fungi</taxon>
        <taxon>Dikarya</taxon>
        <taxon>Ascomycota</taxon>
        <taxon>Pezizomycotina</taxon>
        <taxon>Leotiomycetes</taxon>
        <taxon>Helotiales</taxon>
        <taxon>Dermateaceae</taxon>
        <taxon>Phlyctema</taxon>
    </lineage>
</organism>
<dbReference type="PRINTS" id="PR00853">
    <property type="entry name" value="XPGRADSUPER"/>
</dbReference>
<dbReference type="EMBL" id="JBFCZG010000004">
    <property type="protein sequence ID" value="KAL3423403.1"/>
    <property type="molecule type" value="Genomic_DNA"/>
</dbReference>
<reference evidence="5 6" key="1">
    <citation type="submission" date="2024-06" db="EMBL/GenBank/DDBJ databases">
        <title>Complete genome of Phlyctema vagabunda strain 19-DSS-EL-015.</title>
        <authorList>
            <person name="Fiorenzani C."/>
        </authorList>
    </citation>
    <scope>NUCLEOTIDE SEQUENCE [LARGE SCALE GENOMIC DNA]</scope>
    <source>
        <strain evidence="5 6">19-DSS-EL-015</strain>
    </source>
</reference>
<evidence type="ECO:0000259" key="4">
    <source>
        <dbReference type="Pfam" id="PF12247"/>
    </source>
</evidence>
<dbReference type="Gene3D" id="3.40.50.1010">
    <property type="entry name" value="5'-nuclease"/>
    <property type="match status" value="1"/>
</dbReference>
<dbReference type="CDD" id="cd09902">
    <property type="entry name" value="H3TH_MKT1"/>
    <property type="match status" value="1"/>
</dbReference>
<proteinExistence type="inferred from homology"/>
<sequence>MPSLFIGDWWIKDQRIKEPLSEWKGQVLGVEASYYLQNMISETPAQEPLLPALGGEPMGLKKCIRDDLDRWAEHGMTPVFVFEGQSTVGKENVILKDSKDVLAKVQEAWDCYTNGNSTGAVKLFGLSGAARVNDLYPILREVLDERGHEYKTAPYSACAQLTHIYNLPEQYIDGLMGSQELLLYDGPDTVVFPPRSKDWDAKVIHGVSKQDLISRLGVTPELFADALLMVGTSFLRTFPTLEDETIITRQPYQITDAFNLLRTSDRSVTAVCTAFHDVLTREDPNWLDNYRKAKLGIKHCITVNVDGSINIKDYDGLTGDNHEYLGLQLPAELYHYLTQAVVGPRLLNNLRSLEITVLPTLDGEQPDEYKTLVTKQLIPIKEQTIALLTPHIHRAFKFKDITMRYWFDDNLRPKLNRSPQPDPNSQADTWAVRSSDLKKQTSATKSSQGKLSFSLLALDDKTFTARTIFRGKDEKIRGLDPSSEVIPNVLWRLLHLRGYINDEHELTPWGRALKTTYEALRPVVKKFGDIHHIEDAAFLAYELLRLDNLNTHNQHKELIGGSIRGSDEDKASCMLIGRTACLLKLRHKENGYTGPLSKVFLLYNSLVKVVREADRDLMEAITATMLMSAQVDRSNSDLKQLGRSLPLATDVDIGLGIAVKTFLDDHIQPGMTPEQKEHAKRDYAPPGGRALLPLSVNFVEDLEVAFTFFDALYEGVKTLGKEIPEADFKAWGSAKEFLDQRR</sequence>
<dbReference type="SUPFAM" id="SSF88723">
    <property type="entry name" value="PIN domain-like"/>
    <property type="match status" value="1"/>
</dbReference>
<feature type="domain" description="Post-transcriptional regulator MKT1 C-terminal" evidence="3">
    <location>
        <begin position="492"/>
        <end position="740"/>
    </location>
</feature>
<feature type="domain" description="Post-transcriptional regulator MKT1 N-terminal" evidence="4">
    <location>
        <begin position="319"/>
        <end position="407"/>
    </location>
</feature>
<comment type="caution">
    <text evidence="5">The sequence shown here is derived from an EMBL/GenBank/DDBJ whole genome shotgun (WGS) entry which is preliminary data.</text>
</comment>
<dbReference type="PANTHER" id="PTHR11081">
    <property type="entry name" value="FLAP ENDONUCLEASE FAMILY MEMBER"/>
    <property type="match status" value="1"/>
</dbReference>
<dbReference type="InterPro" id="IPR006084">
    <property type="entry name" value="XPG/Rad2"/>
</dbReference>
<dbReference type="CDD" id="cd09858">
    <property type="entry name" value="PIN_MKT1"/>
    <property type="match status" value="1"/>
</dbReference>